<dbReference type="EMBL" id="LO017727">
    <property type="protein sequence ID" value="CRH06971.1"/>
    <property type="molecule type" value="Genomic_DNA"/>
</dbReference>
<dbReference type="Pfam" id="PF02470">
    <property type="entry name" value="MlaD"/>
    <property type="match status" value="1"/>
</dbReference>
<dbReference type="PANTHER" id="PTHR33371">
    <property type="entry name" value="INTERMEMBRANE PHOSPHOLIPID TRANSPORT SYSTEM BINDING PROTEIN MLAD-RELATED"/>
    <property type="match status" value="1"/>
</dbReference>
<dbReference type="AlphaFoldDB" id="A0A1S7LMB7"/>
<dbReference type="GO" id="GO:0005543">
    <property type="term" value="F:phospholipid binding"/>
    <property type="evidence" value="ECO:0007669"/>
    <property type="project" value="TreeGrafter"/>
</dbReference>
<evidence type="ECO:0000313" key="2">
    <source>
        <dbReference type="EMBL" id="CRH06971.1"/>
    </source>
</evidence>
<evidence type="ECO:0000259" key="1">
    <source>
        <dbReference type="Pfam" id="PF02470"/>
    </source>
</evidence>
<proteinExistence type="predicted"/>
<gene>
    <name evidence="2" type="ORF">MAGMO_2823</name>
</gene>
<dbReference type="PANTHER" id="PTHR33371:SF4">
    <property type="entry name" value="INTERMEMBRANE PHOSPHOLIPID TRANSPORT SYSTEM BINDING PROTEIN MLAD"/>
    <property type="match status" value="1"/>
</dbReference>
<dbReference type="InterPro" id="IPR030970">
    <property type="entry name" value="ABC_MlaD"/>
</dbReference>
<dbReference type="NCBIfam" id="TIGR04430">
    <property type="entry name" value="OM_asym_MlaD"/>
    <property type="match status" value="1"/>
</dbReference>
<dbReference type="InterPro" id="IPR052336">
    <property type="entry name" value="MlaD_Phospholipid_Transporter"/>
</dbReference>
<feature type="domain" description="Mce/MlaD" evidence="1">
    <location>
        <begin position="30"/>
        <end position="107"/>
    </location>
</feature>
<protein>
    <recommendedName>
        <fullName evidence="1">Mce/MlaD domain-containing protein</fullName>
    </recommendedName>
</protein>
<dbReference type="InterPro" id="IPR003399">
    <property type="entry name" value="Mce/MlaD"/>
</dbReference>
<name>A0A1S7LMB7_MAGMO</name>
<accession>A0A1S7LMB7</accession>
<sequence length="141" mass="15337">MVGLFVLAGIAAMAWLSIKLARMEIVGGDHRPIYAHFASVSGLKEGASIEMAGVQIGRVESIRLDQDEFDARVKLLIRNDIPIQEDAIASIRTQGLIGDRFIKLSPGASDLLLNPGERMLETEPAISIEELISQFIHGSVK</sequence>
<dbReference type="GO" id="GO:0005548">
    <property type="term" value="F:phospholipid transporter activity"/>
    <property type="evidence" value="ECO:0007669"/>
    <property type="project" value="TreeGrafter"/>
</dbReference>
<reference evidence="2" key="1">
    <citation type="submission" date="2015-04" db="EMBL/GenBank/DDBJ databases">
        <authorList>
            <person name="Syromyatnikov M.Y."/>
            <person name="Popov V.N."/>
        </authorList>
    </citation>
    <scope>NUCLEOTIDE SEQUENCE</scope>
    <source>
        <strain evidence="2">MO-1</strain>
    </source>
</reference>
<organism evidence="2">
    <name type="scientific">Magnetococcus massalia (strain MO-1)</name>
    <dbReference type="NCBI Taxonomy" id="451514"/>
    <lineage>
        <taxon>Bacteria</taxon>
        <taxon>Pseudomonadati</taxon>
        <taxon>Pseudomonadota</taxon>
        <taxon>Magnetococcia</taxon>
        <taxon>Magnetococcales</taxon>
        <taxon>Magnetococcaceae</taxon>
        <taxon>Magnetococcus</taxon>
    </lineage>
</organism>